<dbReference type="OrthoDB" id="3826968at2"/>
<dbReference type="PANTHER" id="PTHR40036">
    <property type="entry name" value="MACROCIN O-METHYLTRANSFERASE"/>
    <property type="match status" value="1"/>
</dbReference>
<sequence>MSADRPVAAPGGLSTPAERQVPGRIAEIFDSSPDDLPTRLANLTRYARRAQVTRFAALYELFKLALPVKGSIVECGVFRGASFMTFAQLSAALEPTNLTRRIYGFDSFGGFPQVSEADRPETTEVRAGDLAADSYDELNRLLEVYDTDRFLGHLPKARLIRGDVTETIPAFVAENPHLVISLLFLDLDLYEPTRVALKEFLPRLPRGAVLAFDELDNPLWPGETSAVLDEVGLNRLELRRFDFDPYIGYAVM</sequence>
<dbReference type="PATRIC" id="fig|512565.3.peg.5667"/>
<keyword evidence="2" id="KW-1185">Reference proteome</keyword>
<accession>I0HD03</accession>
<reference evidence="1 2" key="1">
    <citation type="submission" date="2012-02" db="EMBL/GenBank/DDBJ databases">
        <title>Complete genome sequence of Actinoplanes missouriensis 431 (= NBRC 102363).</title>
        <authorList>
            <person name="Ohnishi Y."/>
            <person name="Ishikawa J."/>
            <person name="Sekine M."/>
            <person name="Hosoyama A."/>
            <person name="Harada T."/>
            <person name="Narita H."/>
            <person name="Hata T."/>
            <person name="Konno Y."/>
            <person name="Tutikane K."/>
            <person name="Fujita N."/>
            <person name="Horinouchi S."/>
            <person name="Hayakawa M."/>
        </authorList>
    </citation>
    <scope>NUCLEOTIDE SEQUENCE [LARGE SCALE GENOMIC DNA]</scope>
    <source>
        <strain evidence="2">ATCC 14538 / DSM 43046 / CBS 188.64 / JCM 3121 / NBRC 102363 / NCIMB 12654 / NRRL B-3342 / UNCC 431</strain>
    </source>
</reference>
<dbReference type="KEGG" id="ams:AMIS_56700"/>
<dbReference type="RefSeq" id="WP_014445778.1">
    <property type="nucleotide sequence ID" value="NC_017093.1"/>
</dbReference>
<name>I0HD03_ACTM4</name>
<dbReference type="eggNOG" id="COG4122">
    <property type="taxonomic scope" value="Bacteria"/>
</dbReference>
<dbReference type="EMBL" id="AP012319">
    <property type="protein sequence ID" value="BAL90890.1"/>
    <property type="molecule type" value="Genomic_DNA"/>
</dbReference>
<protein>
    <submittedName>
        <fullName evidence="1">Putative methyltransferase</fullName>
    </submittedName>
</protein>
<gene>
    <name evidence="1" type="ordered locus">AMIS_56700</name>
</gene>
<evidence type="ECO:0000313" key="2">
    <source>
        <dbReference type="Proteomes" id="UP000007882"/>
    </source>
</evidence>
<keyword evidence="1" id="KW-0489">Methyltransferase</keyword>
<organism evidence="1 2">
    <name type="scientific">Actinoplanes missouriensis (strain ATCC 14538 / DSM 43046 / CBS 188.64 / JCM 3121 / NBRC 102363 / NCIMB 12654 / NRRL B-3342 / UNCC 431)</name>
    <dbReference type="NCBI Taxonomy" id="512565"/>
    <lineage>
        <taxon>Bacteria</taxon>
        <taxon>Bacillati</taxon>
        <taxon>Actinomycetota</taxon>
        <taxon>Actinomycetes</taxon>
        <taxon>Micromonosporales</taxon>
        <taxon>Micromonosporaceae</taxon>
        <taxon>Actinoplanes</taxon>
    </lineage>
</organism>
<dbReference type="AlphaFoldDB" id="I0HD03"/>
<dbReference type="STRING" id="512565.AMIS_56700"/>
<dbReference type="InterPro" id="IPR008884">
    <property type="entry name" value="TylF_MeTrfase"/>
</dbReference>
<dbReference type="PANTHER" id="PTHR40036:SF1">
    <property type="entry name" value="MACROCIN O-METHYLTRANSFERASE"/>
    <property type="match status" value="1"/>
</dbReference>
<dbReference type="Pfam" id="PF05711">
    <property type="entry name" value="TylF"/>
    <property type="match status" value="1"/>
</dbReference>
<dbReference type="HOGENOM" id="CLU_087858_0_0_11"/>
<dbReference type="Gene3D" id="3.40.50.150">
    <property type="entry name" value="Vaccinia Virus protein VP39"/>
    <property type="match status" value="1"/>
</dbReference>
<dbReference type="GO" id="GO:0008168">
    <property type="term" value="F:methyltransferase activity"/>
    <property type="evidence" value="ECO:0007669"/>
    <property type="project" value="UniProtKB-KW"/>
</dbReference>
<evidence type="ECO:0000313" key="1">
    <source>
        <dbReference type="EMBL" id="BAL90890.1"/>
    </source>
</evidence>
<keyword evidence="1" id="KW-0808">Transferase</keyword>
<proteinExistence type="predicted"/>
<dbReference type="InterPro" id="IPR029063">
    <property type="entry name" value="SAM-dependent_MTases_sf"/>
</dbReference>
<dbReference type="Proteomes" id="UP000007882">
    <property type="component" value="Chromosome"/>
</dbReference>
<dbReference type="SUPFAM" id="SSF53335">
    <property type="entry name" value="S-adenosyl-L-methionine-dependent methyltransferases"/>
    <property type="match status" value="1"/>
</dbReference>
<dbReference type="GO" id="GO:0032259">
    <property type="term" value="P:methylation"/>
    <property type="evidence" value="ECO:0007669"/>
    <property type="project" value="UniProtKB-KW"/>
</dbReference>